<dbReference type="Gene3D" id="1.10.10.2830">
    <property type="match status" value="1"/>
</dbReference>
<dbReference type="InterPro" id="IPR004437">
    <property type="entry name" value="ParB/RepB/Spo0J"/>
</dbReference>
<dbReference type="PANTHER" id="PTHR33375:SF1">
    <property type="entry name" value="CHROMOSOME-PARTITIONING PROTEIN PARB-RELATED"/>
    <property type="match status" value="1"/>
</dbReference>
<dbReference type="Gene3D" id="3.90.1530.30">
    <property type="match status" value="1"/>
</dbReference>
<reference evidence="3 4" key="1">
    <citation type="submission" date="2018-08" db="EMBL/GenBank/DDBJ databases">
        <title>A genome reference for cultivated species of the human gut microbiota.</title>
        <authorList>
            <person name="Zou Y."/>
            <person name="Xue W."/>
            <person name="Luo G."/>
        </authorList>
    </citation>
    <scope>NUCLEOTIDE SEQUENCE [LARGE SCALE GENOMIC DNA]</scope>
    <source>
        <strain evidence="3 4">AF37-6AC</strain>
    </source>
</reference>
<gene>
    <name evidence="3" type="ORF">DW021_11535</name>
</gene>
<dbReference type="AlphaFoldDB" id="A0A415LC40"/>
<dbReference type="NCBIfam" id="TIGR00180">
    <property type="entry name" value="parB_part"/>
    <property type="match status" value="1"/>
</dbReference>
<evidence type="ECO:0000259" key="2">
    <source>
        <dbReference type="SMART" id="SM00470"/>
    </source>
</evidence>
<dbReference type="SUPFAM" id="SSF109709">
    <property type="entry name" value="KorB DNA-binding domain-like"/>
    <property type="match status" value="1"/>
</dbReference>
<dbReference type="CDD" id="cd16407">
    <property type="entry name" value="ParB_N_like"/>
    <property type="match status" value="1"/>
</dbReference>
<comment type="caution">
    <text evidence="3">The sequence shown here is derived from an EMBL/GenBank/DDBJ whole genome shotgun (WGS) entry which is preliminary data.</text>
</comment>
<dbReference type="InterPro" id="IPR050336">
    <property type="entry name" value="Chromosome_partition/occlusion"/>
</dbReference>
<evidence type="ECO:0000313" key="3">
    <source>
        <dbReference type="EMBL" id="RHL46069.1"/>
    </source>
</evidence>
<evidence type="ECO:0000313" key="4">
    <source>
        <dbReference type="Proteomes" id="UP000285897"/>
    </source>
</evidence>
<accession>A0A415LC40</accession>
<evidence type="ECO:0000256" key="1">
    <source>
        <dbReference type="ARBA" id="ARBA00006295"/>
    </source>
</evidence>
<dbReference type="Pfam" id="PF02195">
    <property type="entry name" value="ParB_N"/>
    <property type="match status" value="1"/>
</dbReference>
<organism evidence="3 4">
    <name type="scientific">Blautia obeum</name>
    <dbReference type="NCBI Taxonomy" id="40520"/>
    <lineage>
        <taxon>Bacteria</taxon>
        <taxon>Bacillati</taxon>
        <taxon>Bacillota</taxon>
        <taxon>Clostridia</taxon>
        <taxon>Lachnospirales</taxon>
        <taxon>Lachnospiraceae</taxon>
        <taxon>Blautia</taxon>
    </lineage>
</organism>
<dbReference type="SUPFAM" id="SSF110849">
    <property type="entry name" value="ParB/Sulfiredoxin"/>
    <property type="match status" value="1"/>
</dbReference>
<dbReference type="RefSeq" id="WP_009268923.1">
    <property type="nucleotide sequence ID" value="NZ_QROS01000008.1"/>
</dbReference>
<name>A0A415LC40_9FIRM</name>
<feature type="domain" description="ParB-like N-terminal" evidence="2">
    <location>
        <begin position="18"/>
        <end position="108"/>
    </location>
</feature>
<dbReference type="Proteomes" id="UP000285897">
    <property type="component" value="Unassembled WGS sequence"/>
</dbReference>
<dbReference type="InterPro" id="IPR036086">
    <property type="entry name" value="ParB/Sulfiredoxin_sf"/>
</dbReference>
<dbReference type="InterPro" id="IPR003115">
    <property type="entry name" value="ParB_N"/>
</dbReference>
<dbReference type="EMBL" id="QROS01000008">
    <property type="protein sequence ID" value="RHL46069.1"/>
    <property type="molecule type" value="Genomic_DNA"/>
</dbReference>
<protein>
    <submittedName>
        <fullName evidence="3">ParB/RepB/Spo0J family partition protein</fullName>
    </submittedName>
</protein>
<dbReference type="PANTHER" id="PTHR33375">
    <property type="entry name" value="CHROMOSOME-PARTITIONING PROTEIN PARB-RELATED"/>
    <property type="match status" value="1"/>
</dbReference>
<proteinExistence type="inferred from homology"/>
<dbReference type="SMART" id="SM00470">
    <property type="entry name" value="ParB"/>
    <property type="match status" value="1"/>
</dbReference>
<sequence>MTEVTKEFIPKNEDEKIIEIEIERLCSFKNHPFQVKDDKEMHLLKESIEKYGILNPLIVRPVPDGVYEIISGHRRKHAAELLGYRKVPVIIRVMTEDESILNMVDSNLHREKISFSEKAFAYKMKNDVLKRKSGRKKGQIDHKTKRKRTVEIISEECGDSPKQVQRYISLTKLIPEFLQKLDDELISFNPAVEISALKEEEQKQLLEAMDYAQAVPSLSQAQRIRKLSKENQLTLEKMQEIMSEIKKGEITRVAFTNEQLHKYFPSRYTPAMMKREIIALLKIWQNENWEK</sequence>
<comment type="similarity">
    <text evidence="1">Belongs to the ParB family.</text>
</comment>
<dbReference type="GO" id="GO:0005694">
    <property type="term" value="C:chromosome"/>
    <property type="evidence" value="ECO:0007669"/>
    <property type="project" value="TreeGrafter"/>
</dbReference>
<dbReference type="GO" id="GO:0007059">
    <property type="term" value="P:chromosome segregation"/>
    <property type="evidence" value="ECO:0007669"/>
    <property type="project" value="TreeGrafter"/>
</dbReference>
<dbReference type="GO" id="GO:0003677">
    <property type="term" value="F:DNA binding"/>
    <property type="evidence" value="ECO:0007669"/>
    <property type="project" value="InterPro"/>
</dbReference>